<protein>
    <submittedName>
        <fullName evidence="2">Uncharacterized protein</fullName>
    </submittedName>
</protein>
<feature type="compositionally biased region" description="Polar residues" evidence="1">
    <location>
        <begin position="27"/>
        <end position="36"/>
    </location>
</feature>
<organism evidence="2 3">
    <name type="scientific">Chlamydia pecorum (strain ATCC VR-628 / DSM 29919 / E58)</name>
    <name type="common">Chlamydophila pecorum</name>
    <dbReference type="NCBI Taxonomy" id="331635"/>
    <lineage>
        <taxon>Bacteria</taxon>
        <taxon>Pseudomonadati</taxon>
        <taxon>Chlamydiota</taxon>
        <taxon>Chlamydiia</taxon>
        <taxon>Chlamydiales</taxon>
        <taxon>Chlamydiaceae</taxon>
        <taxon>Chlamydia/Chlamydophila group</taxon>
        <taxon>Chlamydia</taxon>
    </lineage>
</organism>
<feature type="region of interest" description="Disordered" evidence="1">
    <location>
        <begin position="15"/>
        <end position="36"/>
    </location>
</feature>
<proteinExistence type="predicted"/>
<evidence type="ECO:0000313" key="2">
    <source>
        <dbReference type="EMBL" id="AEB41916.1"/>
    </source>
</evidence>
<keyword evidence="3" id="KW-1185">Reference proteome</keyword>
<accession>A0AA34RDW9</accession>
<dbReference type="AlphaFoldDB" id="A0AA34RDW9"/>
<dbReference type="Proteomes" id="UP000008305">
    <property type="component" value="Chromosome"/>
</dbReference>
<dbReference type="EMBL" id="CP002608">
    <property type="protein sequence ID" value="AEB41916.1"/>
    <property type="molecule type" value="Genomic_DNA"/>
</dbReference>
<name>A0AA34RDW9_CHLPE</name>
<evidence type="ECO:0000256" key="1">
    <source>
        <dbReference type="SAM" id="MobiDB-lite"/>
    </source>
</evidence>
<evidence type="ECO:0000313" key="3">
    <source>
        <dbReference type="Proteomes" id="UP000008305"/>
    </source>
</evidence>
<reference evidence="2 3" key="1">
    <citation type="journal article" date="2011" name="J. Bacteriol.">
        <title>Genome sequence of the obligate intracellular animal pathogen Chlamydia pecorum E58.</title>
        <authorList>
            <person name="Mojica S."/>
            <person name="Huot Creasy H."/>
            <person name="Daugherty S."/>
            <person name="Read T.D."/>
            <person name="Kim T."/>
            <person name="Kaltenboeck B."/>
            <person name="Bavoil P."/>
            <person name="Myers G.S."/>
        </authorList>
    </citation>
    <scope>NUCLEOTIDE SEQUENCE [LARGE SCALE GENOMIC DNA]</scope>
    <source>
        <strain evidence="2 3">E58</strain>
    </source>
</reference>
<sequence>MPEALFSKAGIALGEQSTLPIPEQHSFKNNMKFSEN</sequence>
<dbReference type="KEGG" id="cpm:G5S_0997"/>
<gene>
    <name evidence="2" type="ordered locus">G5S_0997</name>
</gene>